<accession>A0ABT5P1Q0</accession>
<reference evidence="1 2" key="1">
    <citation type="submission" date="2022-05" db="EMBL/GenBank/DDBJ databases">
        <title>Novel Pseudomonas spp. Isolated from a Rainbow Trout Aquaculture Facility.</title>
        <authorList>
            <person name="Testerman T."/>
            <person name="Graf J."/>
        </authorList>
    </citation>
    <scope>NUCLEOTIDE SEQUENCE [LARGE SCALE GENOMIC DNA]</scope>
    <source>
        <strain evidence="1 2">ID1025</strain>
    </source>
</reference>
<keyword evidence="2" id="KW-1185">Reference proteome</keyword>
<comment type="caution">
    <text evidence="1">The sequence shown here is derived from an EMBL/GenBank/DDBJ whole genome shotgun (WGS) entry which is preliminary data.</text>
</comment>
<gene>
    <name evidence="1" type="ORF">M5G17_00635</name>
</gene>
<sequence length="172" mass="19372">MGLNQKDLNPEIRGLMVQEMDHDLAGQNIYLSSRLNAQGRDVWYQLLKEASANHSDDWLANEIVRQRLLNPYDLRQGKQIAMRQDAHQMLAEGEFNRFFMRGICLKAIQLGAPAVVGYRARASQNPRPDSQAIIGKKFEPREFLERLRSAIGADTPFGYPGSANSGLSVELT</sequence>
<proteinExistence type="predicted"/>
<name>A0ABT5P1Q0_9PSED</name>
<protein>
    <submittedName>
        <fullName evidence="1">Uncharacterized protein</fullName>
    </submittedName>
</protein>
<organism evidence="1 2">
    <name type="scientific">Pseudomonas rubra</name>
    <dbReference type="NCBI Taxonomy" id="2942627"/>
    <lineage>
        <taxon>Bacteria</taxon>
        <taxon>Pseudomonadati</taxon>
        <taxon>Pseudomonadota</taxon>
        <taxon>Gammaproteobacteria</taxon>
        <taxon>Pseudomonadales</taxon>
        <taxon>Pseudomonadaceae</taxon>
        <taxon>Pseudomonas</taxon>
    </lineage>
</organism>
<dbReference type="RefSeq" id="WP_273891106.1">
    <property type="nucleotide sequence ID" value="NZ_JAMDGP010000005.1"/>
</dbReference>
<dbReference type="EMBL" id="JAMDGZ010000001">
    <property type="protein sequence ID" value="MDD1012191.1"/>
    <property type="molecule type" value="Genomic_DNA"/>
</dbReference>
<evidence type="ECO:0000313" key="1">
    <source>
        <dbReference type="EMBL" id="MDD1012191.1"/>
    </source>
</evidence>
<evidence type="ECO:0000313" key="2">
    <source>
        <dbReference type="Proteomes" id="UP001148184"/>
    </source>
</evidence>
<dbReference type="Proteomes" id="UP001148184">
    <property type="component" value="Unassembled WGS sequence"/>
</dbReference>